<sequence>MAYQDKIWVFGGTGGDHIFNELLAFDLKNNTWQLLHPANTALIRGRHGHSASLATLKDSTKMVIFGGGLWEDNRRVYLKEVLLYDFKENSWEVLECAGSVPLGRSFHSANVLGDMLVIFGGWWMEEVKAKREEFYFNDVVVLELGGKVWRKVVSVGDVPGPRNRHSSLLIDGKRLFIYGGNYYDQKTRKGSFYSTAYLLDLNESTANWTKINTKGTSPALSHHHAILFNNTILMGMGEVRRKKLHETYLLNIH</sequence>
<dbReference type="Pfam" id="PF24681">
    <property type="entry name" value="Kelch_KLHDC2_KLHL20_DRC7"/>
    <property type="match status" value="1"/>
</dbReference>
<evidence type="ECO:0000313" key="3">
    <source>
        <dbReference type="EMBL" id="NDV35272.1"/>
    </source>
</evidence>
<keyword evidence="1" id="KW-0880">Kelch repeat</keyword>
<dbReference type="PANTHER" id="PTHR46093:SF18">
    <property type="entry name" value="FIBRONECTIN TYPE-III DOMAIN-CONTAINING PROTEIN"/>
    <property type="match status" value="1"/>
</dbReference>
<dbReference type="EMBL" id="GIBP01006303">
    <property type="protein sequence ID" value="NDV35272.1"/>
    <property type="molecule type" value="Transcribed_RNA"/>
</dbReference>
<proteinExistence type="predicted"/>
<protein>
    <recommendedName>
        <fullName evidence="4">Galactose oxidase</fullName>
    </recommendedName>
</protein>
<dbReference type="SUPFAM" id="SSF117281">
    <property type="entry name" value="Kelch motif"/>
    <property type="match status" value="1"/>
</dbReference>
<dbReference type="InterPro" id="IPR015915">
    <property type="entry name" value="Kelch-typ_b-propeller"/>
</dbReference>
<dbReference type="AlphaFoldDB" id="A0A6B2LE00"/>
<evidence type="ECO:0008006" key="4">
    <source>
        <dbReference type="Google" id="ProtNLM"/>
    </source>
</evidence>
<dbReference type="PANTHER" id="PTHR46093">
    <property type="entry name" value="ACYL-COA-BINDING DOMAIN-CONTAINING PROTEIN 5"/>
    <property type="match status" value="1"/>
</dbReference>
<reference evidence="3" key="1">
    <citation type="journal article" date="2020" name="J. Eukaryot. Microbiol.">
        <title>De novo Sequencing, Assembly and Annotation of the Transcriptome for the Free-Living Testate Amoeba Arcella intermedia.</title>
        <authorList>
            <person name="Ribeiro G.M."/>
            <person name="Porfirio-Sousa A.L."/>
            <person name="Maurer-Alcala X.X."/>
            <person name="Katz L.A."/>
            <person name="Lahr D.J.G."/>
        </authorList>
    </citation>
    <scope>NUCLEOTIDE SEQUENCE</scope>
</reference>
<evidence type="ECO:0000256" key="1">
    <source>
        <dbReference type="ARBA" id="ARBA00022441"/>
    </source>
</evidence>
<evidence type="ECO:0000256" key="2">
    <source>
        <dbReference type="ARBA" id="ARBA00022737"/>
    </source>
</evidence>
<organism evidence="3">
    <name type="scientific">Arcella intermedia</name>
    <dbReference type="NCBI Taxonomy" id="1963864"/>
    <lineage>
        <taxon>Eukaryota</taxon>
        <taxon>Amoebozoa</taxon>
        <taxon>Tubulinea</taxon>
        <taxon>Elardia</taxon>
        <taxon>Arcellinida</taxon>
        <taxon>Sphaerothecina</taxon>
        <taxon>Arcellidae</taxon>
        <taxon>Arcella</taxon>
    </lineage>
</organism>
<name>A0A6B2LE00_9EUKA</name>
<keyword evidence="2" id="KW-0677">Repeat</keyword>
<dbReference type="Gene3D" id="2.120.10.80">
    <property type="entry name" value="Kelch-type beta propeller"/>
    <property type="match status" value="1"/>
</dbReference>
<accession>A0A6B2LE00</accession>